<keyword evidence="3" id="KW-1185">Reference proteome</keyword>
<sequence length="161" mass="17655">KATSLVTRTINKSKTERDDCYCTKDKESNEHGNTKKNPSSEFGELVKKEQEIGHRVYYADEKPSPLKPALALETVVEEKTEETTTGARDESSQSPPETNDSSSEVTEPVEPPQPPLEESSPVEGPNTNEEASPPLQENATVGGEEPPDCISLATDSLYWYA</sequence>
<evidence type="ECO:0000313" key="2">
    <source>
        <dbReference type="EMBL" id="EFH62438.1"/>
    </source>
</evidence>
<dbReference type="STRING" id="81972.D7L081"/>
<evidence type="ECO:0000256" key="1">
    <source>
        <dbReference type="SAM" id="MobiDB-lite"/>
    </source>
</evidence>
<feature type="region of interest" description="Disordered" evidence="1">
    <location>
        <begin position="1"/>
        <end position="161"/>
    </location>
</feature>
<feature type="compositionally biased region" description="Polar residues" evidence="1">
    <location>
        <begin position="1"/>
        <end position="12"/>
    </location>
</feature>
<feature type="compositionally biased region" description="Polar residues" evidence="1">
    <location>
        <begin position="125"/>
        <end position="139"/>
    </location>
</feature>
<name>D7L081_ARALL</name>
<feature type="non-terminal residue" evidence="2">
    <location>
        <position position="1"/>
    </location>
</feature>
<feature type="compositionally biased region" description="Basic and acidic residues" evidence="1">
    <location>
        <begin position="44"/>
        <end position="64"/>
    </location>
</feature>
<reference evidence="3" key="1">
    <citation type="journal article" date="2011" name="Nat. Genet.">
        <title>The Arabidopsis lyrata genome sequence and the basis of rapid genome size change.</title>
        <authorList>
            <person name="Hu T.T."/>
            <person name="Pattyn P."/>
            <person name="Bakker E.G."/>
            <person name="Cao J."/>
            <person name="Cheng J.-F."/>
            <person name="Clark R.M."/>
            <person name="Fahlgren N."/>
            <person name="Fawcett J.A."/>
            <person name="Grimwood J."/>
            <person name="Gundlach H."/>
            <person name="Haberer G."/>
            <person name="Hollister J.D."/>
            <person name="Ossowski S."/>
            <person name="Ottilar R.P."/>
            <person name="Salamov A.A."/>
            <person name="Schneeberger K."/>
            <person name="Spannagl M."/>
            <person name="Wang X."/>
            <person name="Yang L."/>
            <person name="Nasrallah M.E."/>
            <person name="Bergelson J."/>
            <person name="Carrington J.C."/>
            <person name="Gaut B.S."/>
            <person name="Schmutz J."/>
            <person name="Mayer K.F.X."/>
            <person name="Van de Peer Y."/>
            <person name="Grigoriev I.V."/>
            <person name="Nordborg M."/>
            <person name="Weigel D."/>
            <person name="Guo Y.-L."/>
        </authorList>
    </citation>
    <scope>NUCLEOTIDE SEQUENCE [LARGE SCALE GENOMIC DNA]</scope>
    <source>
        <strain evidence="3">cv. MN47</strain>
    </source>
</reference>
<dbReference type="Proteomes" id="UP000008694">
    <property type="component" value="Unassembled WGS sequence"/>
</dbReference>
<dbReference type="HOGENOM" id="CLU_1648027_0_0_1"/>
<evidence type="ECO:0000313" key="3">
    <source>
        <dbReference type="Proteomes" id="UP000008694"/>
    </source>
</evidence>
<dbReference type="Gramene" id="Al_scaffold_0003_3835">
    <property type="protein sequence ID" value="Al_scaffold_0003_3835"/>
    <property type="gene ID" value="Al_scaffold_0003_3835"/>
</dbReference>
<gene>
    <name evidence="2" type="ORF">ARALYDRAFT_674638</name>
</gene>
<protein>
    <submittedName>
        <fullName evidence="2">Predicted protein</fullName>
    </submittedName>
</protein>
<dbReference type="AlphaFoldDB" id="D7L081"/>
<dbReference type="EMBL" id="GL348715">
    <property type="protein sequence ID" value="EFH62438.1"/>
    <property type="molecule type" value="Genomic_DNA"/>
</dbReference>
<feature type="compositionally biased region" description="Basic and acidic residues" evidence="1">
    <location>
        <begin position="76"/>
        <end position="91"/>
    </location>
</feature>
<organism evidence="3">
    <name type="scientific">Arabidopsis lyrata subsp. lyrata</name>
    <name type="common">Lyre-leaved rock-cress</name>
    <dbReference type="NCBI Taxonomy" id="81972"/>
    <lineage>
        <taxon>Eukaryota</taxon>
        <taxon>Viridiplantae</taxon>
        <taxon>Streptophyta</taxon>
        <taxon>Embryophyta</taxon>
        <taxon>Tracheophyta</taxon>
        <taxon>Spermatophyta</taxon>
        <taxon>Magnoliopsida</taxon>
        <taxon>eudicotyledons</taxon>
        <taxon>Gunneridae</taxon>
        <taxon>Pentapetalae</taxon>
        <taxon>rosids</taxon>
        <taxon>malvids</taxon>
        <taxon>Brassicales</taxon>
        <taxon>Brassicaceae</taxon>
        <taxon>Camelineae</taxon>
        <taxon>Arabidopsis</taxon>
    </lineage>
</organism>
<feature type="compositionally biased region" description="Basic and acidic residues" evidence="1">
    <location>
        <begin position="13"/>
        <end position="33"/>
    </location>
</feature>
<accession>D7L081</accession>
<proteinExistence type="predicted"/>